<dbReference type="GO" id="GO:0050188">
    <property type="term" value="F:phosphoenolpyruvate mutase activity"/>
    <property type="evidence" value="ECO:0007669"/>
    <property type="project" value="UniProtKB-EC"/>
</dbReference>
<evidence type="ECO:0000256" key="2">
    <source>
        <dbReference type="ARBA" id="ARBA00023235"/>
    </source>
</evidence>
<evidence type="ECO:0000256" key="1">
    <source>
        <dbReference type="ARBA" id="ARBA00022723"/>
    </source>
</evidence>
<dbReference type="EC" id="5.4.2.9" evidence="3"/>
<evidence type="ECO:0000256" key="3">
    <source>
        <dbReference type="ARBA" id="ARBA00024063"/>
    </source>
</evidence>
<name>A0A1H4QT24_9PSED</name>
<gene>
    <name evidence="5" type="ORF">SAMN05216178_3899</name>
</gene>
<dbReference type="EMBL" id="FNTJ01000001">
    <property type="protein sequence ID" value="SEC22688.1"/>
    <property type="molecule type" value="Genomic_DNA"/>
</dbReference>
<comment type="similarity">
    <text evidence="4">Belongs to the isocitrate lyase/PEP mutase superfamily. PEP mutase family.</text>
</comment>
<keyword evidence="1" id="KW-0479">Metal-binding</keyword>
<dbReference type="GO" id="GO:0046872">
    <property type="term" value="F:metal ion binding"/>
    <property type="evidence" value="ECO:0007669"/>
    <property type="project" value="UniProtKB-KW"/>
</dbReference>
<sequence>MQDADIRRTNLSQLLRRKRCLRVLEAHSPISALLAEQSRLERGAGPSLSYDAIWSSSLTDSTHKGLPDIEILSPSNRLHGIREIFDVCSLPMIFDGDTGGKAEHFAIHVKMLDRAGVSAVVIEDKCGLKKNSLFGNAVSQLQDSIEEFCDKIRVGCSSRSHEDLLIIARCESLILDKGMDDAIERCLAYVAAGADGIMIHSRKKDGLEILEFARLFRRHCPRVPLICVPTSYAHLSFDELEGAGFNAVIYANHMLRSAYMAMRDVAVGILEHGRTLEVEPRCLGIDEILDLVPGTR</sequence>
<dbReference type="Proteomes" id="UP000198982">
    <property type="component" value="Unassembled WGS sequence"/>
</dbReference>
<keyword evidence="6" id="KW-1185">Reference proteome</keyword>
<evidence type="ECO:0000313" key="6">
    <source>
        <dbReference type="Proteomes" id="UP000198982"/>
    </source>
</evidence>
<keyword evidence="5" id="KW-0670">Pyruvate</keyword>
<dbReference type="NCBIfam" id="TIGR02320">
    <property type="entry name" value="PEP_mutase"/>
    <property type="match status" value="1"/>
</dbReference>
<dbReference type="InterPro" id="IPR015813">
    <property type="entry name" value="Pyrv/PenolPyrv_kinase-like_dom"/>
</dbReference>
<dbReference type="InterPro" id="IPR012698">
    <property type="entry name" value="PEnolPyrv_PMutase_core"/>
</dbReference>
<reference evidence="6" key="1">
    <citation type="submission" date="2016-10" db="EMBL/GenBank/DDBJ databases">
        <authorList>
            <person name="Varghese N."/>
            <person name="Submissions S."/>
        </authorList>
    </citation>
    <scope>NUCLEOTIDE SEQUENCE [LARGE SCALE GENOMIC DNA]</scope>
    <source>
        <strain evidence="6">DSM 9751</strain>
    </source>
</reference>
<protein>
    <recommendedName>
        <fullName evidence="3">phosphoenolpyruvate mutase</fullName>
        <ecNumber evidence="3">5.4.2.9</ecNumber>
    </recommendedName>
</protein>
<dbReference type="RefSeq" id="WP_092316192.1">
    <property type="nucleotide sequence ID" value="NZ_FNTJ01000001.1"/>
</dbReference>
<dbReference type="PANTHER" id="PTHR42905:SF7">
    <property type="entry name" value="PHOSPHOENOLPYRUVATE PHOSPHOMUTASE"/>
    <property type="match status" value="1"/>
</dbReference>
<organism evidence="5 6">
    <name type="scientific">Pseudomonas saponiphila</name>
    <dbReference type="NCBI Taxonomy" id="556534"/>
    <lineage>
        <taxon>Bacteria</taxon>
        <taxon>Pseudomonadati</taxon>
        <taxon>Pseudomonadota</taxon>
        <taxon>Gammaproteobacteria</taxon>
        <taxon>Pseudomonadales</taxon>
        <taxon>Pseudomonadaceae</taxon>
        <taxon>Pseudomonas</taxon>
    </lineage>
</organism>
<dbReference type="InterPro" id="IPR039556">
    <property type="entry name" value="ICL/PEPM"/>
</dbReference>
<dbReference type="InterPro" id="IPR040442">
    <property type="entry name" value="Pyrv_kinase-like_dom_sf"/>
</dbReference>
<dbReference type="AlphaFoldDB" id="A0A1H4QT24"/>
<dbReference type="Gene3D" id="3.20.20.60">
    <property type="entry name" value="Phosphoenolpyruvate-binding domains"/>
    <property type="match status" value="1"/>
</dbReference>
<accession>A0A1H4QT24</accession>
<keyword evidence="2" id="KW-0413">Isomerase</keyword>
<evidence type="ECO:0000256" key="4">
    <source>
        <dbReference type="ARBA" id="ARBA00038455"/>
    </source>
</evidence>
<dbReference type="Pfam" id="PF13714">
    <property type="entry name" value="PEP_mutase"/>
    <property type="match status" value="1"/>
</dbReference>
<dbReference type="SUPFAM" id="SSF51621">
    <property type="entry name" value="Phosphoenolpyruvate/pyruvate domain"/>
    <property type="match status" value="1"/>
</dbReference>
<dbReference type="CDD" id="cd00377">
    <property type="entry name" value="ICL_PEPM"/>
    <property type="match status" value="1"/>
</dbReference>
<proteinExistence type="inferred from homology"/>
<evidence type="ECO:0000313" key="5">
    <source>
        <dbReference type="EMBL" id="SEC22688.1"/>
    </source>
</evidence>
<dbReference type="PANTHER" id="PTHR42905">
    <property type="entry name" value="PHOSPHOENOLPYRUVATE CARBOXYLASE"/>
    <property type="match status" value="1"/>
</dbReference>